<dbReference type="PANTHER" id="PTHR47506:SF1">
    <property type="entry name" value="HTH-TYPE TRANSCRIPTIONAL REGULATOR YJDC"/>
    <property type="match status" value="1"/>
</dbReference>
<dbReference type="SUPFAM" id="SSF48498">
    <property type="entry name" value="Tetracyclin repressor-like, C-terminal domain"/>
    <property type="match status" value="1"/>
</dbReference>
<evidence type="ECO:0000313" key="7">
    <source>
        <dbReference type="Proteomes" id="UP001321506"/>
    </source>
</evidence>
<name>A0AAW6TB74_9MICO</name>
<dbReference type="SUPFAM" id="SSF46689">
    <property type="entry name" value="Homeodomain-like"/>
    <property type="match status" value="1"/>
</dbReference>
<gene>
    <name evidence="6" type="ORF">QF206_12120</name>
</gene>
<proteinExistence type="predicted"/>
<dbReference type="InterPro" id="IPR009057">
    <property type="entry name" value="Homeodomain-like_sf"/>
</dbReference>
<dbReference type="PROSITE" id="PS50977">
    <property type="entry name" value="HTH_TETR_2"/>
    <property type="match status" value="1"/>
</dbReference>
<dbReference type="InterPro" id="IPR001647">
    <property type="entry name" value="HTH_TetR"/>
</dbReference>
<dbReference type="Proteomes" id="UP001321506">
    <property type="component" value="Unassembled WGS sequence"/>
</dbReference>
<dbReference type="EMBL" id="JASATX010000007">
    <property type="protein sequence ID" value="MDI2099709.1"/>
    <property type="molecule type" value="Genomic_DNA"/>
</dbReference>
<protein>
    <submittedName>
        <fullName evidence="6">TetR/AcrR family transcriptional regulator</fullName>
    </submittedName>
</protein>
<feature type="domain" description="HTH tetR-type" evidence="5">
    <location>
        <begin position="14"/>
        <end position="74"/>
    </location>
</feature>
<evidence type="ECO:0000259" key="5">
    <source>
        <dbReference type="PROSITE" id="PS50977"/>
    </source>
</evidence>
<keyword evidence="2 4" id="KW-0238">DNA-binding</keyword>
<dbReference type="PRINTS" id="PR00455">
    <property type="entry name" value="HTHTETR"/>
</dbReference>
<comment type="caution">
    <text evidence="6">The sequence shown here is derived from an EMBL/GenBank/DDBJ whole genome shotgun (WGS) entry which is preliminary data.</text>
</comment>
<feature type="DNA-binding region" description="H-T-H motif" evidence="4">
    <location>
        <begin position="37"/>
        <end position="56"/>
    </location>
</feature>
<evidence type="ECO:0000256" key="2">
    <source>
        <dbReference type="ARBA" id="ARBA00023125"/>
    </source>
</evidence>
<evidence type="ECO:0000256" key="4">
    <source>
        <dbReference type="PROSITE-ProRule" id="PRU00335"/>
    </source>
</evidence>
<reference evidence="6 7" key="1">
    <citation type="submission" date="2023-04" db="EMBL/GenBank/DDBJ databases">
        <title>Klugiella caeni sp. nov. isolated from the sludge of biochemical tank.</title>
        <authorList>
            <person name="Geng K."/>
        </authorList>
    </citation>
    <scope>NUCLEOTIDE SEQUENCE [LARGE SCALE GENOMIC DNA]</scope>
    <source>
        <strain evidence="6 7">YN-L-19</strain>
    </source>
</reference>
<sequence length="195" mass="21360">MAIEAPPRIARRASGAKSRILDTADALFYSEGIRSVGIDRLIAESGVTKATFYKHYGSKERLVLSYIEQRSAVMREYCQRIADEHASPADALRSLFAWAGSVIVEQEFRGSPFVNAAAEFHEPGHPVRLLVAAHRDWFSEFLQNRLQECGHPLSGDGADELLLAWDGAMSGGYAGDSIAAAAALQRALERVLAER</sequence>
<accession>A0AAW6TB74</accession>
<keyword evidence="3" id="KW-0804">Transcription</keyword>
<evidence type="ECO:0000313" key="6">
    <source>
        <dbReference type="EMBL" id="MDI2099709.1"/>
    </source>
</evidence>
<dbReference type="RefSeq" id="WP_281489501.1">
    <property type="nucleotide sequence ID" value="NZ_JASATX010000007.1"/>
</dbReference>
<dbReference type="InterPro" id="IPR036271">
    <property type="entry name" value="Tet_transcr_reg_TetR-rel_C_sf"/>
</dbReference>
<dbReference type="AlphaFoldDB" id="A0AAW6TB74"/>
<evidence type="ECO:0000256" key="3">
    <source>
        <dbReference type="ARBA" id="ARBA00023163"/>
    </source>
</evidence>
<dbReference type="Gene3D" id="1.10.357.10">
    <property type="entry name" value="Tetracycline Repressor, domain 2"/>
    <property type="match status" value="1"/>
</dbReference>
<keyword evidence="1" id="KW-0805">Transcription regulation</keyword>
<dbReference type="Pfam" id="PF00440">
    <property type="entry name" value="TetR_N"/>
    <property type="match status" value="1"/>
</dbReference>
<organism evidence="6 7">
    <name type="scientific">Ruicaihuangia caeni</name>
    <dbReference type="NCBI Taxonomy" id="3042517"/>
    <lineage>
        <taxon>Bacteria</taxon>
        <taxon>Bacillati</taxon>
        <taxon>Actinomycetota</taxon>
        <taxon>Actinomycetes</taxon>
        <taxon>Micrococcales</taxon>
        <taxon>Microbacteriaceae</taxon>
        <taxon>Ruicaihuangia</taxon>
    </lineage>
</organism>
<dbReference type="PANTHER" id="PTHR47506">
    <property type="entry name" value="TRANSCRIPTIONAL REGULATORY PROTEIN"/>
    <property type="match status" value="1"/>
</dbReference>
<dbReference type="GO" id="GO:0003677">
    <property type="term" value="F:DNA binding"/>
    <property type="evidence" value="ECO:0007669"/>
    <property type="project" value="UniProtKB-UniRule"/>
</dbReference>
<evidence type="ECO:0000256" key="1">
    <source>
        <dbReference type="ARBA" id="ARBA00023015"/>
    </source>
</evidence>
<keyword evidence="7" id="KW-1185">Reference proteome</keyword>